<gene>
    <name evidence="2" type="ORF">NQU54_47620</name>
</gene>
<dbReference type="Proteomes" id="UP001142400">
    <property type="component" value="Unassembled WGS sequence"/>
</dbReference>
<evidence type="ECO:0000256" key="1">
    <source>
        <dbReference type="SAM" id="Phobius"/>
    </source>
</evidence>
<keyword evidence="1" id="KW-0472">Membrane</keyword>
<dbReference type="RefSeq" id="WP_257636497.1">
    <property type="nucleotide sequence ID" value="NZ_JANIIC010000139.1"/>
</dbReference>
<dbReference type="AlphaFoldDB" id="A0A9X2M6Q9"/>
<feature type="transmembrane region" description="Helical" evidence="1">
    <location>
        <begin position="20"/>
        <end position="42"/>
    </location>
</feature>
<keyword evidence="1" id="KW-1133">Transmembrane helix</keyword>
<reference evidence="2" key="1">
    <citation type="submission" date="2022-06" db="EMBL/GenBank/DDBJ databases">
        <title>WGS of actinobacteria.</title>
        <authorList>
            <person name="Thawai C."/>
        </authorList>
    </citation>
    <scope>NUCLEOTIDE SEQUENCE</scope>
    <source>
        <strain evidence="2">DSM 42010</strain>
    </source>
</reference>
<protein>
    <submittedName>
        <fullName evidence="2">Uncharacterized protein</fullName>
    </submittedName>
</protein>
<name>A0A9X2M6Q9_STRMQ</name>
<accession>A0A9X2M6Q9</accession>
<keyword evidence="1" id="KW-0812">Transmembrane</keyword>
<comment type="caution">
    <text evidence="2">The sequence shown here is derived from an EMBL/GenBank/DDBJ whole genome shotgun (WGS) entry which is preliminary data.</text>
</comment>
<evidence type="ECO:0000313" key="3">
    <source>
        <dbReference type="Proteomes" id="UP001142400"/>
    </source>
</evidence>
<evidence type="ECO:0000313" key="2">
    <source>
        <dbReference type="EMBL" id="MCQ8836463.1"/>
    </source>
</evidence>
<keyword evidence="3" id="KW-1185">Reference proteome</keyword>
<proteinExistence type="predicted"/>
<dbReference type="EMBL" id="JANIIC010000139">
    <property type="protein sequence ID" value="MCQ8836463.1"/>
    <property type="molecule type" value="Genomic_DNA"/>
</dbReference>
<organism evidence="2 3">
    <name type="scientific">Streptomyces malaysiensis subsp. samsunensis</name>
    <dbReference type="NCBI Taxonomy" id="459658"/>
    <lineage>
        <taxon>Bacteria</taxon>
        <taxon>Bacillati</taxon>
        <taxon>Actinomycetota</taxon>
        <taxon>Actinomycetes</taxon>
        <taxon>Kitasatosporales</taxon>
        <taxon>Streptomycetaceae</taxon>
        <taxon>Streptomyces</taxon>
        <taxon>Streptomyces violaceusniger group</taxon>
    </lineage>
</organism>
<sequence>MSDDPRDLRPVIPSEAVGEALADPGLSAALFSAVVALAVSIAEDP</sequence>